<dbReference type="SUPFAM" id="SSF48264">
    <property type="entry name" value="Cytochrome P450"/>
    <property type="match status" value="1"/>
</dbReference>
<proteinExistence type="predicted"/>
<gene>
    <name evidence="1" type="ORF">LMG29542_06063</name>
</gene>
<keyword evidence="2" id="KW-1185">Reference proteome</keyword>
<dbReference type="Pfam" id="PF00067">
    <property type="entry name" value="p450"/>
    <property type="match status" value="1"/>
</dbReference>
<evidence type="ECO:0000313" key="2">
    <source>
        <dbReference type="Proteomes" id="UP000494363"/>
    </source>
</evidence>
<dbReference type="RefSeq" id="WP_175230853.1">
    <property type="nucleotide sequence ID" value="NZ_CADIKH010000040.1"/>
</dbReference>
<sequence>MSRIIVISTSPTRAKAMRPAPFPGLIAHAPGPDPVTGHGAAFHAAVVEHGQDASAYFAASGVAELASRSGGLCTLWIGEDLAVYQNTNEPLVDDNDLMPSIHTNASLFGSFMGGLDANDPSRAAKREFVERILGNARFVDGLSGEITAATGTYLRLHRTWDAPLDTFCLNLTAYVDSVIPGVLDLRARPITDYLADKTFGRIATSFFEIASEAISKLNVAAIRDSGLIVDLTTRILLDNSESIAHAPATNLIRAQFDHFGMPFSRTAISTLTDAQLKELGTLIVATYDTTALSLLWTIAYLETTPDVRSRFLASLGDDALAQQTSTLIVLEAIRFAGSNPTALWRSARRPLTIRHRAQCIDIPPGTMFWLDRRLANRDPRQFARPDTFDPANIEGLATCRAVNVASLLARNRYEINSFSMINTVRNPRKCPGRIFSVRAQTLMLIALYRGHEIAVDGVSTGLMPASAMPRPDRPGFIRIAPRPASRR</sequence>
<dbReference type="Proteomes" id="UP000494363">
    <property type="component" value="Unassembled WGS sequence"/>
</dbReference>
<dbReference type="EMBL" id="CADIKH010000040">
    <property type="protein sequence ID" value="CAB3769219.1"/>
    <property type="molecule type" value="Genomic_DNA"/>
</dbReference>
<dbReference type="InterPro" id="IPR036396">
    <property type="entry name" value="Cyt_P450_sf"/>
</dbReference>
<dbReference type="GO" id="GO:0004497">
    <property type="term" value="F:monooxygenase activity"/>
    <property type="evidence" value="ECO:0007669"/>
    <property type="project" value="InterPro"/>
</dbReference>
<dbReference type="GO" id="GO:0020037">
    <property type="term" value="F:heme binding"/>
    <property type="evidence" value="ECO:0007669"/>
    <property type="project" value="InterPro"/>
</dbReference>
<dbReference type="PANTHER" id="PTHR24301">
    <property type="entry name" value="THROMBOXANE-A SYNTHASE"/>
    <property type="match status" value="1"/>
</dbReference>
<dbReference type="Gene3D" id="1.10.630.10">
    <property type="entry name" value="Cytochrome P450"/>
    <property type="match status" value="1"/>
</dbReference>
<dbReference type="AlphaFoldDB" id="A0A6J5ERV7"/>
<dbReference type="InterPro" id="IPR001128">
    <property type="entry name" value="Cyt_P450"/>
</dbReference>
<evidence type="ECO:0000313" key="1">
    <source>
        <dbReference type="EMBL" id="CAB3769219.1"/>
    </source>
</evidence>
<accession>A0A6J5ERV7</accession>
<protein>
    <recommendedName>
        <fullName evidence="3">Cytochrome P450</fullName>
    </recommendedName>
</protein>
<reference evidence="1 2" key="1">
    <citation type="submission" date="2020-04" db="EMBL/GenBank/DDBJ databases">
        <authorList>
            <person name="De Canck E."/>
        </authorList>
    </citation>
    <scope>NUCLEOTIDE SEQUENCE [LARGE SCALE GENOMIC DNA]</scope>
    <source>
        <strain evidence="1 2">LMG 29542</strain>
    </source>
</reference>
<organism evidence="1 2">
    <name type="scientific">Paraburkholderia humisilvae</name>
    <dbReference type="NCBI Taxonomy" id="627669"/>
    <lineage>
        <taxon>Bacteria</taxon>
        <taxon>Pseudomonadati</taxon>
        <taxon>Pseudomonadota</taxon>
        <taxon>Betaproteobacteria</taxon>
        <taxon>Burkholderiales</taxon>
        <taxon>Burkholderiaceae</taxon>
        <taxon>Paraburkholderia</taxon>
    </lineage>
</organism>
<evidence type="ECO:0008006" key="3">
    <source>
        <dbReference type="Google" id="ProtNLM"/>
    </source>
</evidence>
<dbReference type="GO" id="GO:0005506">
    <property type="term" value="F:iron ion binding"/>
    <property type="evidence" value="ECO:0007669"/>
    <property type="project" value="InterPro"/>
</dbReference>
<name>A0A6J5ERV7_9BURK</name>
<dbReference type="PANTHER" id="PTHR24301:SF2">
    <property type="entry name" value="THROMBOXANE-A SYNTHASE"/>
    <property type="match status" value="1"/>
</dbReference>
<dbReference type="GO" id="GO:0016705">
    <property type="term" value="F:oxidoreductase activity, acting on paired donors, with incorporation or reduction of molecular oxygen"/>
    <property type="evidence" value="ECO:0007669"/>
    <property type="project" value="InterPro"/>
</dbReference>